<gene>
    <name evidence="2" type="ORF">BWY04_00750</name>
</gene>
<dbReference type="InterPro" id="IPR027417">
    <property type="entry name" value="P-loop_NTPase"/>
</dbReference>
<dbReference type="GO" id="GO:0016887">
    <property type="term" value="F:ATP hydrolysis activity"/>
    <property type="evidence" value="ECO:0007669"/>
    <property type="project" value="InterPro"/>
</dbReference>
<proteinExistence type="predicted"/>
<protein>
    <recommendedName>
        <fullName evidence="1">ATPase dynein-related AAA domain-containing protein</fullName>
    </recommendedName>
</protein>
<organism evidence="2">
    <name type="scientific">candidate division CPR1 bacterium ADurb.Bin160</name>
    <dbReference type="NCBI Taxonomy" id="1852826"/>
    <lineage>
        <taxon>Bacteria</taxon>
        <taxon>candidate division CPR1</taxon>
    </lineage>
</organism>
<evidence type="ECO:0000259" key="1">
    <source>
        <dbReference type="Pfam" id="PF07728"/>
    </source>
</evidence>
<accession>A0A1V5ZMQ7</accession>
<dbReference type="Pfam" id="PF07728">
    <property type="entry name" value="AAA_5"/>
    <property type="match status" value="1"/>
</dbReference>
<feature type="domain" description="ATPase dynein-related AAA" evidence="1">
    <location>
        <begin position="49"/>
        <end position="153"/>
    </location>
</feature>
<dbReference type="Proteomes" id="UP000485621">
    <property type="component" value="Unassembled WGS sequence"/>
</dbReference>
<reference evidence="2" key="1">
    <citation type="submission" date="2017-02" db="EMBL/GenBank/DDBJ databases">
        <title>Delving into the versatile metabolic prowess of the omnipresent phylum Bacteroidetes.</title>
        <authorList>
            <person name="Nobu M.K."/>
            <person name="Mei R."/>
            <person name="Narihiro T."/>
            <person name="Kuroda K."/>
            <person name="Liu W.-T."/>
        </authorList>
    </citation>
    <scope>NUCLEOTIDE SEQUENCE</scope>
    <source>
        <strain evidence="2">ADurb.Bin160</strain>
    </source>
</reference>
<name>A0A1V5ZMQ7_9BACT</name>
<dbReference type="InterPro" id="IPR011704">
    <property type="entry name" value="ATPase_dyneun-rel_AAA"/>
</dbReference>
<comment type="caution">
    <text evidence="2">The sequence shown here is derived from an EMBL/GenBank/DDBJ whole genome shotgun (WGS) entry which is preliminary data.</text>
</comment>
<dbReference type="AlphaFoldDB" id="A0A1V5ZMQ7"/>
<dbReference type="GO" id="GO:0005524">
    <property type="term" value="F:ATP binding"/>
    <property type="evidence" value="ECO:0007669"/>
    <property type="project" value="InterPro"/>
</dbReference>
<dbReference type="Gene3D" id="3.40.50.300">
    <property type="entry name" value="P-loop containing nucleotide triphosphate hydrolases"/>
    <property type="match status" value="1"/>
</dbReference>
<dbReference type="SUPFAM" id="SSF52540">
    <property type="entry name" value="P-loop containing nucleoside triphosphate hydrolases"/>
    <property type="match status" value="1"/>
</dbReference>
<sequence>MAENFTYQERLNAPIVSISNAKEIIKQNIKNTVTAWREGVDIEKQTFRLIGEAGVGKTQICYQIAKEMEKELNIPFSVIRVTASVLSRDDFIIPFPVQNKENESEEYSFKMLYSDFVPKDKDSYGIFVIDEASRGRQDLQQVLWQIQNEQAIHQHKFPKGWFIIALDNPDEPIYEMETMQDPAGIRRVLHMCIEISPLDFLNHAIKEKFHDTIIEFIQTHPDHLYDFEAQKMGAIFANPASYERLSNILKGFEMNGGITENLKQIEYLASGLLNVSMARIFIDFLKNIRIIKPEEIFRQYPMVRKEILGYIENSNNPKLVGTLNSFTTYLLTSLPPFTKKELDNIGSFLDDLPPDIGIVFMLFMKKSEVTKDAEEYMTNLHLSAIKTSKSYKSWYEKIRNIPTVAQN</sequence>
<evidence type="ECO:0000313" key="2">
    <source>
        <dbReference type="EMBL" id="OQB41570.1"/>
    </source>
</evidence>
<dbReference type="EMBL" id="MWDB01000014">
    <property type="protein sequence ID" value="OQB41570.1"/>
    <property type="molecule type" value="Genomic_DNA"/>
</dbReference>